<proteinExistence type="predicted"/>
<keyword evidence="1" id="KW-0472">Membrane</keyword>
<evidence type="ECO:0000313" key="2">
    <source>
        <dbReference type="EMBL" id="UPL65517.1"/>
    </source>
</evidence>
<keyword evidence="1" id="KW-0812">Transmembrane</keyword>
<accession>A0A8T9ZXU5</accession>
<reference evidence="2" key="1">
    <citation type="journal article" date="2022" name="Cladistics">
        <title>Diversification of the phytophagous lineages of true bugs (Insecta: Hemiptera: Heteroptera) shortly after that of the flowering plants.</title>
        <authorList>
            <person name="Ye F."/>
            <person name="Kment P."/>
            <person name="Redei D."/>
            <person name="Luo J.Y."/>
            <person name="Wang Y.H."/>
            <person name="Kuechler S.M."/>
            <person name="Zhang W.W."/>
            <person name="Chen P.P."/>
            <person name="Wu H.Y."/>
            <person name="Wu Y.Z."/>
            <person name="Sun X.Y."/>
            <person name="Ding L."/>
            <person name="Wang Y.R."/>
            <person name="Xie Q."/>
        </authorList>
    </citation>
    <scope>NUCLEOTIDE SEQUENCE</scope>
</reference>
<feature type="transmembrane region" description="Helical" evidence="1">
    <location>
        <begin position="120"/>
        <end position="150"/>
    </location>
</feature>
<evidence type="ECO:0000256" key="1">
    <source>
        <dbReference type="SAM" id="Phobius"/>
    </source>
</evidence>
<protein>
    <submittedName>
        <fullName evidence="2">NADH dehydrogenase subunit 6</fullName>
    </submittedName>
</protein>
<feature type="transmembrane region" description="Helical" evidence="1">
    <location>
        <begin position="45"/>
        <end position="66"/>
    </location>
</feature>
<name>A0A8T9ZXU5_9HEMI</name>
<keyword evidence="2" id="KW-0496">Mitochondrion</keyword>
<organism evidence="2">
    <name type="scientific">Metacanthus pulchellus</name>
    <dbReference type="NCBI Taxonomy" id="2813417"/>
    <lineage>
        <taxon>Eukaryota</taxon>
        <taxon>Metazoa</taxon>
        <taxon>Ecdysozoa</taxon>
        <taxon>Arthropoda</taxon>
        <taxon>Hexapoda</taxon>
        <taxon>Insecta</taxon>
        <taxon>Pterygota</taxon>
        <taxon>Neoptera</taxon>
        <taxon>Paraneoptera</taxon>
        <taxon>Hemiptera</taxon>
        <taxon>Heteroptera</taxon>
        <taxon>Panheteroptera</taxon>
        <taxon>Pentatomomorpha</taxon>
        <taxon>Lygaeoidea</taxon>
        <taxon>Berytidae</taxon>
        <taxon>Metacanthus</taxon>
    </lineage>
</organism>
<dbReference type="AlphaFoldDB" id="A0A8T9ZXU5"/>
<geneLocation type="mitochondrion" evidence="2"/>
<sequence>MNLIIILMTTLSFIFMFLKHPLTMAMAIIMQTVMAAMFVGMMLKSFWFSYILLIIMLSGMLVLFTYMASISSNEKFSFSFKMMMMSFLLFMLLGGYFFYYDSEMEKMSQIININISLIKLFSSLTMMITILMVIYLFFTMIVVSSIVNIYEGPLRINK</sequence>
<dbReference type="EMBL" id="MW619662">
    <property type="protein sequence ID" value="UPL65517.1"/>
    <property type="molecule type" value="Genomic_DNA"/>
</dbReference>
<keyword evidence="1" id="KW-1133">Transmembrane helix</keyword>
<feature type="transmembrane region" description="Helical" evidence="1">
    <location>
        <begin position="78"/>
        <end position="100"/>
    </location>
</feature>